<feature type="region of interest" description="Disordered" evidence="4">
    <location>
        <begin position="78"/>
        <end position="103"/>
    </location>
</feature>
<feature type="compositionally biased region" description="Low complexity" evidence="4">
    <location>
        <begin position="289"/>
        <end position="302"/>
    </location>
</feature>
<evidence type="ECO:0000256" key="1">
    <source>
        <dbReference type="ARBA" id="ARBA00010495"/>
    </source>
</evidence>
<feature type="region of interest" description="Disordered" evidence="4">
    <location>
        <begin position="487"/>
        <end position="533"/>
    </location>
</feature>
<feature type="compositionally biased region" description="Polar residues" evidence="4">
    <location>
        <begin position="507"/>
        <end position="516"/>
    </location>
</feature>
<feature type="region of interest" description="Disordered" evidence="4">
    <location>
        <begin position="569"/>
        <end position="616"/>
    </location>
</feature>
<comment type="similarity">
    <text evidence="1">Belongs to the FSIP1 family.</text>
</comment>
<dbReference type="InterPro" id="IPR026246">
    <property type="entry name" value="Fsip1"/>
</dbReference>
<dbReference type="AlphaFoldDB" id="K1Q6G6"/>
<feature type="compositionally biased region" description="Polar residues" evidence="4">
    <location>
        <begin position="593"/>
        <end position="607"/>
    </location>
</feature>
<protein>
    <recommendedName>
        <fullName evidence="2">Fibrous sheath-interacting protein 1</fullName>
    </recommendedName>
</protein>
<feature type="compositionally biased region" description="Basic and acidic residues" evidence="4">
    <location>
        <begin position="250"/>
        <end position="272"/>
    </location>
</feature>
<feature type="compositionally biased region" description="Basic and acidic residues" evidence="4">
    <location>
        <begin position="325"/>
        <end position="334"/>
    </location>
</feature>
<dbReference type="EMBL" id="JH817298">
    <property type="protein sequence ID" value="EKC24465.1"/>
    <property type="molecule type" value="Genomic_DNA"/>
</dbReference>
<gene>
    <name evidence="5" type="ORF">CGI_10019566</name>
</gene>
<feature type="region of interest" description="Disordered" evidence="4">
    <location>
        <begin position="187"/>
        <end position="212"/>
    </location>
</feature>
<proteinExistence type="inferred from homology"/>
<evidence type="ECO:0000256" key="4">
    <source>
        <dbReference type="SAM" id="MobiDB-lite"/>
    </source>
</evidence>
<name>K1Q6G6_MAGGI</name>
<reference evidence="5" key="1">
    <citation type="journal article" date="2012" name="Nature">
        <title>The oyster genome reveals stress adaptation and complexity of shell formation.</title>
        <authorList>
            <person name="Zhang G."/>
            <person name="Fang X."/>
            <person name="Guo X."/>
            <person name="Li L."/>
            <person name="Luo R."/>
            <person name="Xu F."/>
            <person name="Yang P."/>
            <person name="Zhang L."/>
            <person name="Wang X."/>
            <person name="Qi H."/>
            <person name="Xiong Z."/>
            <person name="Que H."/>
            <person name="Xie Y."/>
            <person name="Holland P.W."/>
            <person name="Paps J."/>
            <person name="Zhu Y."/>
            <person name="Wu F."/>
            <person name="Chen Y."/>
            <person name="Wang J."/>
            <person name="Peng C."/>
            <person name="Meng J."/>
            <person name="Yang L."/>
            <person name="Liu J."/>
            <person name="Wen B."/>
            <person name="Zhang N."/>
            <person name="Huang Z."/>
            <person name="Zhu Q."/>
            <person name="Feng Y."/>
            <person name="Mount A."/>
            <person name="Hedgecock D."/>
            <person name="Xu Z."/>
            <person name="Liu Y."/>
            <person name="Domazet-Loso T."/>
            <person name="Du Y."/>
            <person name="Sun X."/>
            <person name="Zhang S."/>
            <person name="Liu B."/>
            <person name="Cheng P."/>
            <person name="Jiang X."/>
            <person name="Li J."/>
            <person name="Fan D."/>
            <person name="Wang W."/>
            <person name="Fu W."/>
            <person name="Wang T."/>
            <person name="Wang B."/>
            <person name="Zhang J."/>
            <person name="Peng Z."/>
            <person name="Li Y."/>
            <person name="Li N."/>
            <person name="Wang J."/>
            <person name="Chen M."/>
            <person name="He Y."/>
            <person name="Tan F."/>
            <person name="Song X."/>
            <person name="Zheng Q."/>
            <person name="Huang R."/>
            <person name="Yang H."/>
            <person name="Du X."/>
            <person name="Chen L."/>
            <person name="Yang M."/>
            <person name="Gaffney P.M."/>
            <person name="Wang S."/>
            <person name="Luo L."/>
            <person name="She Z."/>
            <person name="Ming Y."/>
            <person name="Huang W."/>
            <person name="Zhang S."/>
            <person name="Huang B."/>
            <person name="Zhang Y."/>
            <person name="Qu T."/>
            <person name="Ni P."/>
            <person name="Miao G."/>
            <person name="Wang J."/>
            <person name="Wang Q."/>
            <person name="Steinberg C.E."/>
            <person name="Wang H."/>
            <person name="Li N."/>
            <person name="Qian L."/>
            <person name="Zhang G."/>
            <person name="Li Y."/>
            <person name="Yang H."/>
            <person name="Liu X."/>
            <person name="Wang J."/>
            <person name="Yin Y."/>
            <person name="Wang J."/>
        </authorList>
    </citation>
    <scope>NUCLEOTIDE SEQUENCE [LARGE SCALE GENOMIC DNA]</scope>
    <source>
        <strain evidence="5">05x7-T-G4-1.051#20</strain>
    </source>
</reference>
<dbReference type="Pfam" id="PF15554">
    <property type="entry name" value="FSIP1"/>
    <property type="match status" value="2"/>
</dbReference>
<evidence type="ECO:0000256" key="3">
    <source>
        <dbReference type="ARBA" id="ARBA00023054"/>
    </source>
</evidence>
<dbReference type="PRINTS" id="PR02075">
    <property type="entry name" value="FIBSHEATHIP1"/>
</dbReference>
<feature type="compositionally biased region" description="Basic residues" evidence="4">
    <location>
        <begin position="313"/>
        <end position="324"/>
    </location>
</feature>
<organism evidence="5">
    <name type="scientific">Magallana gigas</name>
    <name type="common">Pacific oyster</name>
    <name type="synonym">Crassostrea gigas</name>
    <dbReference type="NCBI Taxonomy" id="29159"/>
    <lineage>
        <taxon>Eukaryota</taxon>
        <taxon>Metazoa</taxon>
        <taxon>Spiralia</taxon>
        <taxon>Lophotrochozoa</taxon>
        <taxon>Mollusca</taxon>
        <taxon>Bivalvia</taxon>
        <taxon>Autobranchia</taxon>
        <taxon>Pteriomorphia</taxon>
        <taxon>Ostreida</taxon>
        <taxon>Ostreoidea</taxon>
        <taxon>Ostreidae</taxon>
        <taxon>Magallana</taxon>
    </lineage>
</organism>
<feature type="region of interest" description="Disordered" evidence="4">
    <location>
        <begin position="250"/>
        <end position="335"/>
    </location>
</feature>
<sequence length="672" mass="76516">MARDAVDRKQLMKTRVVVESKLITFPNNAAHRAVSGLPILALYFLAAGAHGYDQDLPPDVRDFIDNLDLHLDLEDLADMSDSDSSDENQFSEEEWPSANEEEEELMKLTHDMQASNEKKPVVTKFIPQPPPQKPPEISGALLPYEDGIDVDSEEENEIMKEIKAEISKQMRSEMKSELEVYREGMEALEQGQIPGARARDTSKDEEGLENMEPKLKEAFLKMRKLDRILAKKIKKEKEVKRDRLLLERRIKEEIEGMKTDGKEENREEKNNTDKYLALTLPARHNEDGQTSQNSQSQQDTNSEFGSEMSADSRKRKRRRKNFIKRNKELAKDAGSEIAMTDEEKVRVEGLLKDLDELPDVLEDEDGAESCYQVALRPGEGFCPDPDEMRVLDGIDSRLKELLPPEEFEEVSARPSQMHHKKLFTPVGFKNSSFEHFGERALLENKEQREIKSRLQRIEDELAKLHNPEEIGLNDLLDHCARSLSRSTIMGMDSRVSQQDMESRDTQRSAASSQASMPESDADSMYLPSEDITPRSHRSAREILMENPPKLSEEELQKLLADAHFPLRSRLSTLREEEEKEEEEKEEEEESEINRSGSLIAQWNNERPSSSSSRNSSVLTIKNSFNAANVSDSIEIMSIGSESVASTPRPPSGDKPSNLTQRARMDKNMIQST</sequence>
<dbReference type="PANTHER" id="PTHR22012:SF2">
    <property type="entry name" value="FIBROUS SHEATH-INTERACTING PROTEIN 1"/>
    <property type="match status" value="1"/>
</dbReference>
<keyword evidence="3" id="KW-0175">Coiled coil</keyword>
<accession>K1Q6G6</accession>
<dbReference type="PANTHER" id="PTHR22012">
    <property type="entry name" value="FIBROUS SHEATH INTERACTING PROTEIN 1"/>
    <property type="match status" value="1"/>
</dbReference>
<dbReference type="HOGENOM" id="CLU_408958_0_0_1"/>
<feature type="region of interest" description="Disordered" evidence="4">
    <location>
        <begin position="640"/>
        <end position="672"/>
    </location>
</feature>
<feature type="compositionally biased region" description="Acidic residues" evidence="4">
    <location>
        <begin position="575"/>
        <end position="590"/>
    </location>
</feature>
<dbReference type="InParanoid" id="K1Q6G6"/>
<evidence type="ECO:0000256" key="2">
    <source>
        <dbReference type="ARBA" id="ARBA00019480"/>
    </source>
</evidence>
<feature type="compositionally biased region" description="Basic and acidic residues" evidence="4">
    <location>
        <begin position="197"/>
        <end position="212"/>
    </location>
</feature>
<evidence type="ECO:0000313" key="5">
    <source>
        <dbReference type="EMBL" id="EKC24465.1"/>
    </source>
</evidence>